<dbReference type="STRING" id="638303.Thal_1457"/>
<dbReference type="KEGG" id="tal:Thal_1457"/>
<gene>
    <name evidence="1" type="ordered locus">Thal_1457</name>
</gene>
<dbReference type="Proteomes" id="UP000002043">
    <property type="component" value="Chromosome"/>
</dbReference>
<dbReference type="HOGENOM" id="CLU_3297831_0_0_0"/>
<protein>
    <submittedName>
        <fullName evidence="1">Uncharacterized protein</fullName>
    </submittedName>
</protein>
<name>D3SMV6_THEAH</name>
<evidence type="ECO:0000313" key="1">
    <source>
        <dbReference type="EMBL" id="ADC90086.1"/>
    </source>
</evidence>
<dbReference type="RefSeq" id="WP_012992492.1">
    <property type="nucleotide sequence ID" value="NC_013894.1"/>
</dbReference>
<accession>D3SMV6</accession>
<dbReference type="EMBL" id="CP001931">
    <property type="protein sequence ID" value="ADC90086.1"/>
    <property type="molecule type" value="Genomic_DNA"/>
</dbReference>
<proteinExistence type="predicted"/>
<organism evidence="1 2">
    <name type="scientific">Thermocrinis albus (strain DSM 14484 / JCM 11386 / HI 11/12)</name>
    <dbReference type="NCBI Taxonomy" id="638303"/>
    <lineage>
        <taxon>Bacteria</taxon>
        <taxon>Pseudomonadati</taxon>
        <taxon>Aquificota</taxon>
        <taxon>Aquificia</taxon>
        <taxon>Aquificales</taxon>
        <taxon>Aquificaceae</taxon>
        <taxon>Thermocrinis</taxon>
    </lineage>
</organism>
<evidence type="ECO:0000313" key="2">
    <source>
        <dbReference type="Proteomes" id="UP000002043"/>
    </source>
</evidence>
<reference evidence="2" key="1">
    <citation type="journal article" date="2010" name="Stand. Genomic Sci.">
        <title>Complete genome sequence of Thermocrinis albus type strain (HI 11/12T).</title>
        <authorList>
            <person name="Wirth R."/>
            <person name="Sikorski J."/>
            <person name="Brambilla E."/>
            <person name="Misra M."/>
            <person name="Lapidus A."/>
            <person name="Copeland A."/>
            <person name="Nolan M."/>
            <person name="Lucas S."/>
            <person name="Chen F."/>
            <person name="Tice H."/>
            <person name="Cheng J.F."/>
            <person name="Han C."/>
            <person name="Detter J.C."/>
            <person name="Tapia R."/>
            <person name="Bruce D."/>
            <person name="Goodwin L."/>
            <person name="Pitluck S."/>
            <person name="Pati A."/>
            <person name="Anderson I."/>
            <person name="Ivanova N."/>
            <person name="Mavromatis K."/>
            <person name="Mikhailova N."/>
            <person name="Chen A."/>
            <person name="Palaniappan K."/>
            <person name="Bilek Y."/>
            <person name="Hader T."/>
            <person name="Land M."/>
            <person name="Hauser L."/>
            <person name="Chang Y.J."/>
            <person name="Jeffries C.D."/>
            <person name="Tindall B.J."/>
            <person name="Rohde M."/>
            <person name="Goker M."/>
            <person name="Bristow J."/>
            <person name="Eisen J.A."/>
            <person name="Markowitz V."/>
            <person name="Hugenholtz P."/>
            <person name="Kyrpides N.C."/>
            <person name="Klenk H.P."/>
        </authorList>
    </citation>
    <scope>NUCLEOTIDE SEQUENCE [LARGE SCALE GENOMIC DNA]</scope>
    <source>
        <strain evidence="2">DSM 14484 / JCM 11386 / HI 11/12</strain>
    </source>
</reference>
<keyword evidence="2" id="KW-1185">Reference proteome</keyword>
<dbReference type="AlphaFoldDB" id="D3SMV6"/>
<sequence>MQGLKSIVEAIDLIMSAHALYISKLERAIRDKAPFEHKGR</sequence>